<keyword evidence="7" id="KW-0547">Nucleotide-binding</keyword>
<dbReference type="EC" id="3.1.3.99" evidence="4"/>
<dbReference type="PANTHER" id="PTHR28213">
    <property type="entry name" value="IMP-SPECIFIC 5'-NUCLEOTIDASE 1"/>
    <property type="match status" value="1"/>
</dbReference>
<dbReference type="InterPro" id="IPR036412">
    <property type="entry name" value="HAD-like_sf"/>
</dbReference>
<reference evidence="14" key="1">
    <citation type="journal article" date="2023" name="Commun. Biol.">
        <title>Genome analysis of Parmales, the sister group of diatoms, reveals the evolutionary specialization of diatoms from phago-mixotrophs to photoautotrophs.</title>
        <authorList>
            <person name="Ban H."/>
            <person name="Sato S."/>
            <person name="Yoshikawa S."/>
            <person name="Yamada K."/>
            <person name="Nakamura Y."/>
            <person name="Ichinomiya M."/>
            <person name="Sato N."/>
            <person name="Blanc-Mathieu R."/>
            <person name="Endo H."/>
            <person name="Kuwata A."/>
            <person name="Ogata H."/>
        </authorList>
    </citation>
    <scope>NUCLEOTIDE SEQUENCE [LARGE SCALE GENOMIC DNA]</scope>
</reference>
<gene>
    <name evidence="13" type="ORF">TL16_g09675</name>
</gene>
<keyword evidence="10" id="KW-0460">Magnesium</keyword>
<dbReference type="Pfam" id="PF06437">
    <property type="entry name" value="ISN1"/>
    <property type="match status" value="1"/>
</dbReference>
<comment type="similarity">
    <text evidence="2">Belongs to the ISN1 family.</text>
</comment>
<comment type="catalytic activity">
    <reaction evidence="12">
        <text>IMP + H2O = inosine + phosphate</text>
        <dbReference type="Rhea" id="RHEA:27718"/>
        <dbReference type="ChEBI" id="CHEBI:15377"/>
        <dbReference type="ChEBI" id="CHEBI:17596"/>
        <dbReference type="ChEBI" id="CHEBI:43474"/>
        <dbReference type="ChEBI" id="CHEBI:58053"/>
        <dbReference type="EC" id="3.1.3.99"/>
    </reaction>
</comment>
<keyword evidence="11" id="KW-0546">Nucleotide metabolism</keyword>
<dbReference type="GO" id="GO:0071592">
    <property type="term" value="P:nicotinic acid riboside biosynthetic process"/>
    <property type="evidence" value="ECO:0007669"/>
    <property type="project" value="TreeGrafter"/>
</dbReference>
<keyword evidence="6" id="KW-0479">Metal-binding</keyword>
<evidence type="ECO:0000256" key="6">
    <source>
        <dbReference type="ARBA" id="ARBA00022723"/>
    </source>
</evidence>
<dbReference type="GO" id="GO:0000287">
    <property type="term" value="F:magnesium ion binding"/>
    <property type="evidence" value="ECO:0007669"/>
    <property type="project" value="InterPro"/>
</dbReference>
<keyword evidence="9" id="KW-0067">ATP-binding</keyword>
<evidence type="ECO:0000256" key="4">
    <source>
        <dbReference type="ARBA" id="ARBA00012894"/>
    </source>
</evidence>
<dbReference type="SUPFAM" id="SSF56784">
    <property type="entry name" value="HAD-like"/>
    <property type="match status" value="1"/>
</dbReference>
<evidence type="ECO:0000256" key="11">
    <source>
        <dbReference type="ARBA" id="ARBA00023080"/>
    </source>
</evidence>
<dbReference type="GO" id="GO:0071590">
    <property type="term" value="P:nicotinamide riboside biosynthetic process"/>
    <property type="evidence" value="ECO:0007669"/>
    <property type="project" value="TreeGrafter"/>
</dbReference>
<evidence type="ECO:0000256" key="10">
    <source>
        <dbReference type="ARBA" id="ARBA00022842"/>
    </source>
</evidence>
<evidence type="ECO:0000256" key="2">
    <source>
        <dbReference type="ARBA" id="ARBA00005307"/>
    </source>
</evidence>
<organism evidence="13 14">
    <name type="scientific">Triparma laevis f. inornata</name>
    <dbReference type="NCBI Taxonomy" id="1714386"/>
    <lineage>
        <taxon>Eukaryota</taxon>
        <taxon>Sar</taxon>
        <taxon>Stramenopiles</taxon>
        <taxon>Ochrophyta</taxon>
        <taxon>Bolidophyceae</taxon>
        <taxon>Parmales</taxon>
        <taxon>Triparmaceae</taxon>
        <taxon>Triparma</taxon>
    </lineage>
</organism>
<evidence type="ECO:0000256" key="8">
    <source>
        <dbReference type="ARBA" id="ARBA00022801"/>
    </source>
</evidence>
<dbReference type="AlphaFoldDB" id="A0A9W7B9J5"/>
<protein>
    <recommendedName>
        <fullName evidence="5">IMP-specific 5'-nucleotidase 1</fullName>
        <ecNumber evidence="4">3.1.3.99</ecNumber>
    </recommendedName>
</protein>
<evidence type="ECO:0000313" key="13">
    <source>
        <dbReference type="EMBL" id="GMH83662.1"/>
    </source>
</evidence>
<evidence type="ECO:0000256" key="9">
    <source>
        <dbReference type="ARBA" id="ARBA00022840"/>
    </source>
</evidence>
<evidence type="ECO:0000256" key="7">
    <source>
        <dbReference type="ARBA" id="ARBA00022741"/>
    </source>
</evidence>
<comment type="caution">
    <text evidence="13">The sequence shown here is derived from an EMBL/GenBank/DDBJ whole genome shotgun (WGS) entry which is preliminary data.</text>
</comment>
<evidence type="ECO:0000256" key="3">
    <source>
        <dbReference type="ARBA" id="ARBA00011881"/>
    </source>
</evidence>
<evidence type="ECO:0000256" key="5">
    <source>
        <dbReference type="ARBA" id="ARBA00015544"/>
    </source>
</evidence>
<feature type="non-terminal residue" evidence="13">
    <location>
        <position position="1"/>
    </location>
</feature>
<proteinExistence type="inferred from homology"/>
<dbReference type="GO" id="GO:0005524">
    <property type="term" value="F:ATP binding"/>
    <property type="evidence" value="ECO:0007669"/>
    <property type="project" value="UniProtKB-KW"/>
</dbReference>
<evidence type="ECO:0000313" key="14">
    <source>
        <dbReference type="Proteomes" id="UP001162640"/>
    </source>
</evidence>
<dbReference type="EMBL" id="BLQM01000331">
    <property type="protein sequence ID" value="GMH83662.1"/>
    <property type="molecule type" value="Genomic_DNA"/>
</dbReference>
<sequence length="325" mass="36005">SKLQRLVPTIGTFHTSLPLTIAFLLYDEKYSVTSRRHVTLSFNEIRQILNLSQIKPPISSFTGPKIITFDGDQTLYSDGANFTSNPKLAHSIYLLLKNRTTVAVVTAAGYEYAVEKYSFRLTGLIDYFREKGLNKEECGRFYMFGGECNYLMRLTTPQPVAEEGPGGWITSTKHIPSSPGNWSQASISSLLDVAYESFTESLSDMKITGRVIRKKRAVGLIPQSGKTIPREVLDECVLRVQSALYEKSVSYNSLPYCAFNGGTDAWVDCGNKRVGVSILQSYLGFSAEECLHVGDQFLNTGNDYAARGCSPCAWITGPDETGYIL</sequence>
<evidence type="ECO:0000256" key="1">
    <source>
        <dbReference type="ARBA" id="ARBA00001946"/>
    </source>
</evidence>
<dbReference type="GO" id="GO:0009117">
    <property type="term" value="P:nucleotide metabolic process"/>
    <property type="evidence" value="ECO:0007669"/>
    <property type="project" value="UniProtKB-KW"/>
</dbReference>
<dbReference type="Proteomes" id="UP001162640">
    <property type="component" value="Unassembled WGS sequence"/>
</dbReference>
<keyword evidence="8" id="KW-0378">Hydrolase</keyword>
<dbReference type="GO" id="GO:0006190">
    <property type="term" value="P:inosine salvage"/>
    <property type="evidence" value="ECO:0007669"/>
    <property type="project" value="InterPro"/>
</dbReference>
<comment type="subunit">
    <text evidence="3">Homotetramer.</text>
</comment>
<dbReference type="GO" id="GO:0008253">
    <property type="term" value="F:5'-nucleotidase activity"/>
    <property type="evidence" value="ECO:0007669"/>
    <property type="project" value="InterPro"/>
</dbReference>
<dbReference type="PANTHER" id="PTHR28213:SF1">
    <property type="entry name" value="IMP-SPECIFIC 5'-NUCLEOTIDASE 1"/>
    <property type="match status" value="1"/>
</dbReference>
<dbReference type="InterPro" id="IPR009453">
    <property type="entry name" value="ISN1"/>
</dbReference>
<name>A0A9W7B9J5_9STRA</name>
<comment type="cofactor">
    <cofactor evidence="1">
        <name>Mg(2+)</name>
        <dbReference type="ChEBI" id="CHEBI:18420"/>
    </cofactor>
</comment>
<evidence type="ECO:0000256" key="12">
    <source>
        <dbReference type="ARBA" id="ARBA00047413"/>
    </source>
</evidence>
<feature type="non-terminal residue" evidence="13">
    <location>
        <position position="325"/>
    </location>
</feature>
<accession>A0A9W7B9J5</accession>